<dbReference type="Proteomes" id="UP001566132">
    <property type="component" value="Unassembled WGS sequence"/>
</dbReference>
<evidence type="ECO:0000313" key="3">
    <source>
        <dbReference type="Proteomes" id="UP001566132"/>
    </source>
</evidence>
<dbReference type="EMBL" id="JBDJPC010000010">
    <property type="protein sequence ID" value="KAL1490221.1"/>
    <property type="molecule type" value="Genomic_DNA"/>
</dbReference>
<name>A0ABD1E6B0_HYPHA</name>
<comment type="caution">
    <text evidence="2">The sequence shown here is derived from an EMBL/GenBank/DDBJ whole genome shotgun (WGS) entry which is preliminary data.</text>
</comment>
<reference evidence="2 3" key="1">
    <citation type="submission" date="2024-05" db="EMBL/GenBank/DDBJ databases">
        <title>Genetic variation in Jamaican populations of the coffee berry borer (Hypothenemus hampei).</title>
        <authorList>
            <person name="Errbii M."/>
            <person name="Myrie A."/>
        </authorList>
    </citation>
    <scope>NUCLEOTIDE SEQUENCE [LARGE SCALE GENOMIC DNA]</scope>
    <source>
        <strain evidence="2">JA-Hopewell-2020-01-JO</strain>
        <tissue evidence="2">Whole body</tissue>
    </source>
</reference>
<feature type="compositionally biased region" description="Polar residues" evidence="1">
    <location>
        <begin position="1"/>
        <end position="10"/>
    </location>
</feature>
<feature type="region of interest" description="Disordered" evidence="1">
    <location>
        <begin position="1"/>
        <end position="26"/>
    </location>
</feature>
<keyword evidence="3" id="KW-1185">Reference proteome</keyword>
<proteinExistence type="predicted"/>
<sequence>MDMEQSTQKNNKIDGRNSLYNLPHRSKRDVVNTKPLLKIIIQRKGKSSKCDRFHNQIAALKPNTNSPACLRDKLKENLPQNPIKNEQVKFTPVMIGW</sequence>
<accession>A0ABD1E6B0</accession>
<evidence type="ECO:0000313" key="2">
    <source>
        <dbReference type="EMBL" id="KAL1490221.1"/>
    </source>
</evidence>
<evidence type="ECO:0000256" key="1">
    <source>
        <dbReference type="SAM" id="MobiDB-lite"/>
    </source>
</evidence>
<organism evidence="2 3">
    <name type="scientific">Hypothenemus hampei</name>
    <name type="common">Coffee berry borer</name>
    <dbReference type="NCBI Taxonomy" id="57062"/>
    <lineage>
        <taxon>Eukaryota</taxon>
        <taxon>Metazoa</taxon>
        <taxon>Ecdysozoa</taxon>
        <taxon>Arthropoda</taxon>
        <taxon>Hexapoda</taxon>
        <taxon>Insecta</taxon>
        <taxon>Pterygota</taxon>
        <taxon>Neoptera</taxon>
        <taxon>Endopterygota</taxon>
        <taxon>Coleoptera</taxon>
        <taxon>Polyphaga</taxon>
        <taxon>Cucujiformia</taxon>
        <taxon>Curculionidae</taxon>
        <taxon>Scolytinae</taxon>
        <taxon>Hypothenemus</taxon>
    </lineage>
</organism>
<protein>
    <submittedName>
        <fullName evidence="2">Uncharacterized protein</fullName>
    </submittedName>
</protein>
<gene>
    <name evidence="2" type="ORF">ABEB36_012951</name>
</gene>
<dbReference type="AlphaFoldDB" id="A0ABD1E6B0"/>